<dbReference type="EMBL" id="CM035412">
    <property type="protein sequence ID" value="KAH7433705.1"/>
    <property type="molecule type" value="Genomic_DNA"/>
</dbReference>
<dbReference type="Proteomes" id="UP000825935">
    <property type="component" value="Chromosome 7"/>
</dbReference>
<dbReference type="Gene3D" id="3.40.30.10">
    <property type="entry name" value="Glutaredoxin"/>
    <property type="match status" value="1"/>
</dbReference>
<reference evidence="4" key="1">
    <citation type="submission" date="2021-08" db="EMBL/GenBank/DDBJ databases">
        <title>WGS assembly of Ceratopteris richardii.</title>
        <authorList>
            <person name="Marchant D.B."/>
            <person name="Chen G."/>
            <person name="Jenkins J."/>
            <person name="Shu S."/>
            <person name="Leebens-Mack J."/>
            <person name="Grimwood J."/>
            <person name="Schmutz J."/>
            <person name="Soltis P."/>
            <person name="Soltis D."/>
            <person name="Chen Z.-H."/>
        </authorList>
    </citation>
    <scope>NUCLEOTIDE SEQUENCE</scope>
    <source>
        <strain evidence="4">Whitten #5841</strain>
        <tissue evidence="4">Leaf</tissue>
    </source>
</reference>
<dbReference type="Gene3D" id="1.20.1050.10">
    <property type="match status" value="1"/>
</dbReference>
<proteinExistence type="predicted"/>
<sequence length="498" mass="55803">MGSCFSKSDNTSKGSVLSKGSAVVPYSSPQNKRATMRLFGTELCPYTLRIRIALEYKGIPVQVLWLNADDENGRSKQLLAYMLPDGKLPLLQSEDHTISGSSDEIIDYIEGKFPNPSLSYKGSREWVELIRDKFSPLILKALYNADMLSQQETANQLDALFAKLDAAIGKHGSKGPYFFGNQFSLVDVYLVPFLLLERPLSFFQGISIDPAYTHLRGYSMRMTSFASYAPIRMDLDLLHESVSKNLEQSGPPPLVAMTLLQHHSILQHLEKLVVTTEELIAVSKQPCRAVDPVKGSLLMQIKRLSANYSQLLQFMLEHAQMEERVVFPPLEKAERGLTKTANEIHARDLPLMNGIKEDFKSVIALDNGSLGRREALLTVSHRLRDLKVHTIEHLREEETELLPLMTAAGVGTKQQVTLIGNCLEIMESTHTCLFPFMLSGLEPHQIHKYLNLVHKSLQGGNKVVLSRMISALKQSEDEHPSVWAIVRERFPALACLVP</sequence>
<feature type="region of interest" description="Disordered" evidence="1">
    <location>
        <begin position="1"/>
        <end position="27"/>
    </location>
</feature>
<evidence type="ECO:0000256" key="1">
    <source>
        <dbReference type="SAM" id="MobiDB-lite"/>
    </source>
</evidence>
<protein>
    <submittedName>
        <fullName evidence="4">Uncharacterized protein</fullName>
    </submittedName>
</protein>
<evidence type="ECO:0000313" key="4">
    <source>
        <dbReference type="EMBL" id="KAH7433704.1"/>
    </source>
</evidence>
<dbReference type="CDD" id="cd00570">
    <property type="entry name" value="GST_N_family"/>
    <property type="match status" value="1"/>
</dbReference>
<feature type="domain" description="GST N-terminal" evidence="2">
    <location>
        <begin position="34"/>
        <end position="117"/>
    </location>
</feature>
<dbReference type="InterPro" id="IPR010987">
    <property type="entry name" value="Glutathione-S-Trfase_C-like"/>
</dbReference>
<evidence type="ECO:0000313" key="5">
    <source>
        <dbReference type="Proteomes" id="UP000825935"/>
    </source>
</evidence>
<dbReference type="Pfam" id="PF01814">
    <property type="entry name" value="Hemerythrin"/>
    <property type="match status" value="1"/>
</dbReference>
<name>A0A8T2UK27_CERRI</name>
<accession>A0A8T2UK27</accession>
<dbReference type="PANTHER" id="PTHR35739">
    <property type="entry name" value="OS01G0861700 PROTEIN"/>
    <property type="match status" value="1"/>
</dbReference>
<dbReference type="AlphaFoldDB" id="A0A8T2UK27"/>
<dbReference type="InterPro" id="IPR040079">
    <property type="entry name" value="Glutathione_S-Trfase"/>
</dbReference>
<dbReference type="InterPro" id="IPR036249">
    <property type="entry name" value="Thioredoxin-like_sf"/>
</dbReference>
<feature type="compositionally biased region" description="Polar residues" evidence="1">
    <location>
        <begin position="1"/>
        <end position="15"/>
    </location>
</feature>
<dbReference type="Gene3D" id="1.20.120.520">
    <property type="entry name" value="nmb1532 protein domain like"/>
    <property type="match status" value="1"/>
</dbReference>
<dbReference type="SUPFAM" id="SSF52833">
    <property type="entry name" value="Thioredoxin-like"/>
    <property type="match status" value="1"/>
</dbReference>
<evidence type="ECO:0000259" key="3">
    <source>
        <dbReference type="PROSITE" id="PS50405"/>
    </source>
</evidence>
<dbReference type="OMA" id="PHEIQQY"/>
<dbReference type="CDD" id="cd12108">
    <property type="entry name" value="Hr-like"/>
    <property type="match status" value="1"/>
</dbReference>
<dbReference type="PROSITE" id="PS50404">
    <property type="entry name" value="GST_NTER"/>
    <property type="match status" value="1"/>
</dbReference>
<dbReference type="EMBL" id="CM035412">
    <property type="protein sequence ID" value="KAH7433704.1"/>
    <property type="molecule type" value="Genomic_DNA"/>
</dbReference>
<dbReference type="SFLD" id="SFLDS00019">
    <property type="entry name" value="Glutathione_Transferase_(cytos"/>
    <property type="match status" value="1"/>
</dbReference>
<dbReference type="EMBL" id="CM035412">
    <property type="protein sequence ID" value="KAH7433706.1"/>
    <property type="molecule type" value="Genomic_DNA"/>
</dbReference>
<dbReference type="InterPro" id="IPR036282">
    <property type="entry name" value="Glutathione-S-Trfase_C_sf"/>
</dbReference>
<dbReference type="PANTHER" id="PTHR35739:SF1">
    <property type="entry name" value="OS01G0861700 PROTEIN"/>
    <property type="match status" value="1"/>
</dbReference>
<keyword evidence="5" id="KW-1185">Reference proteome</keyword>
<dbReference type="CDD" id="cd00299">
    <property type="entry name" value="GST_C_family"/>
    <property type="match status" value="1"/>
</dbReference>
<feature type="domain" description="GST C-terminal" evidence="3">
    <location>
        <begin position="116"/>
        <end position="253"/>
    </location>
</feature>
<evidence type="ECO:0000259" key="2">
    <source>
        <dbReference type="PROSITE" id="PS50404"/>
    </source>
</evidence>
<dbReference type="PROSITE" id="PS50405">
    <property type="entry name" value="GST_CTER"/>
    <property type="match status" value="1"/>
</dbReference>
<comment type="caution">
    <text evidence="4">The sequence shown here is derived from an EMBL/GenBank/DDBJ whole genome shotgun (WGS) entry which is preliminary data.</text>
</comment>
<gene>
    <name evidence="4" type="ORF">KP509_07G082100</name>
</gene>
<dbReference type="Pfam" id="PF13417">
    <property type="entry name" value="GST_N_3"/>
    <property type="match status" value="1"/>
</dbReference>
<dbReference type="SUPFAM" id="SSF47616">
    <property type="entry name" value="GST C-terminal domain-like"/>
    <property type="match status" value="1"/>
</dbReference>
<dbReference type="InterPro" id="IPR004045">
    <property type="entry name" value="Glutathione_S-Trfase_N"/>
</dbReference>
<dbReference type="OrthoDB" id="4951845at2759"/>
<dbReference type="InterPro" id="IPR012312">
    <property type="entry name" value="Hemerythrin-like"/>
</dbReference>
<organism evidence="4 5">
    <name type="scientific">Ceratopteris richardii</name>
    <name type="common">Triangle waterfern</name>
    <dbReference type="NCBI Taxonomy" id="49495"/>
    <lineage>
        <taxon>Eukaryota</taxon>
        <taxon>Viridiplantae</taxon>
        <taxon>Streptophyta</taxon>
        <taxon>Embryophyta</taxon>
        <taxon>Tracheophyta</taxon>
        <taxon>Polypodiopsida</taxon>
        <taxon>Polypodiidae</taxon>
        <taxon>Polypodiales</taxon>
        <taxon>Pteridineae</taxon>
        <taxon>Pteridaceae</taxon>
        <taxon>Parkerioideae</taxon>
        <taxon>Ceratopteris</taxon>
    </lineage>
</organism>
<dbReference type="Pfam" id="PF13410">
    <property type="entry name" value="GST_C_2"/>
    <property type="match status" value="1"/>
</dbReference>